<feature type="transmembrane region" description="Helical" evidence="7">
    <location>
        <begin position="261"/>
        <end position="283"/>
    </location>
</feature>
<dbReference type="PANTHER" id="PTHR30213:SF0">
    <property type="entry name" value="UPF0761 MEMBRANE PROTEIN YIHY"/>
    <property type="match status" value="1"/>
</dbReference>
<evidence type="ECO:0000256" key="6">
    <source>
        <dbReference type="SAM" id="MobiDB-lite"/>
    </source>
</evidence>
<feature type="transmembrane region" description="Helical" evidence="7">
    <location>
        <begin position="227"/>
        <end position="249"/>
    </location>
</feature>
<keyword evidence="2" id="KW-1003">Cell membrane</keyword>
<dbReference type="KEGG" id="sva:SVA_0831"/>
<protein>
    <submittedName>
        <fullName evidence="8">Ribonuclease</fullName>
    </submittedName>
</protein>
<gene>
    <name evidence="8" type="ORF">SVA_0831</name>
</gene>
<reference evidence="8 9" key="1">
    <citation type="submission" date="2015-08" db="EMBL/GenBank/DDBJ databases">
        <title>Complete genome sequence of Sulfurifustis variabilis.</title>
        <authorList>
            <person name="Miura A."/>
            <person name="Kojima H."/>
            <person name="Fukui M."/>
        </authorList>
    </citation>
    <scope>NUCLEOTIDE SEQUENCE [LARGE SCALE GENOMIC DNA]</scope>
    <source>
        <strain evidence="9">skN76</strain>
    </source>
</reference>
<evidence type="ECO:0000256" key="1">
    <source>
        <dbReference type="ARBA" id="ARBA00004651"/>
    </source>
</evidence>
<dbReference type="RefSeq" id="WP_096459179.1">
    <property type="nucleotide sequence ID" value="NZ_AP014936.1"/>
</dbReference>
<name>A0A1B4V1Q3_9GAMM</name>
<keyword evidence="5 7" id="KW-0472">Membrane</keyword>
<evidence type="ECO:0000256" key="3">
    <source>
        <dbReference type="ARBA" id="ARBA00022692"/>
    </source>
</evidence>
<feature type="transmembrane region" description="Helical" evidence="7">
    <location>
        <begin position="195"/>
        <end position="215"/>
    </location>
</feature>
<feature type="transmembrane region" description="Helical" evidence="7">
    <location>
        <begin position="41"/>
        <end position="70"/>
    </location>
</feature>
<feature type="region of interest" description="Disordered" evidence="6">
    <location>
        <begin position="295"/>
        <end position="320"/>
    </location>
</feature>
<keyword evidence="4 7" id="KW-1133">Transmembrane helix</keyword>
<dbReference type="Pfam" id="PF03631">
    <property type="entry name" value="Virul_fac_BrkB"/>
    <property type="match status" value="1"/>
</dbReference>
<dbReference type="GO" id="GO:0005886">
    <property type="term" value="C:plasma membrane"/>
    <property type="evidence" value="ECO:0007669"/>
    <property type="project" value="UniProtKB-SubCell"/>
</dbReference>
<proteinExistence type="predicted"/>
<sequence length="320" mass="34093">MDIKVKGRDRGREATHPGEIPKRGWKDILLRTKEQIGEDNLSIVAAGVAFYAFLALFPGIAALVSILGLVTNPAEVEGYVESAQGVLPPDALALVRDQVHAIASAPSQALGLGLAISVGAALWTATAGVKALMEALNIVYEEREARGFLRYYATAILLTIGAVVFGVLALALVAAVPVALEWLALPPVLEVVLGLARWLILGGAFVLALAVLYRFAPSRERPQWRWVSWGAAAATLLWLAGSGLFSLYVANFGDYNKTYGALAAIVILLTWFYLTAFAVLLGAELNAEMEHQTRVDSTVGEPKPMGDRGARMADSLGGAR</sequence>
<evidence type="ECO:0000313" key="9">
    <source>
        <dbReference type="Proteomes" id="UP000218899"/>
    </source>
</evidence>
<evidence type="ECO:0000256" key="7">
    <source>
        <dbReference type="SAM" id="Phobius"/>
    </source>
</evidence>
<dbReference type="PIRSF" id="PIRSF035875">
    <property type="entry name" value="RNase_BN"/>
    <property type="match status" value="1"/>
</dbReference>
<evidence type="ECO:0000256" key="2">
    <source>
        <dbReference type="ARBA" id="ARBA00022475"/>
    </source>
</evidence>
<organism evidence="8 9">
    <name type="scientific">Sulfurifustis variabilis</name>
    <dbReference type="NCBI Taxonomy" id="1675686"/>
    <lineage>
        <taxon>Bacteria</taxon>
        <taxon>Pseudomonadati</taxon>
        <taxon>Pseudomonadota</taxon>
        <taxon>Gammaproteobacteria</taxon>
        <taxon>Acidiferrobacterales</taxon>
        <taxon>Acidiferrobacteraceae</taxon>
        <taxon>Sulfurifustis</taxon>
    </lineage>
</organism>
<dbReference type="OrthoDB" id="9808671at2"/>
<evidence type="ECO:0000256" key="4">
    <source>
        <dbReference type="ARBA" id="ARBA00022989"/>
    </source>
</evidence>
<evidence type="ECO:0000256" key="5">
    <source>
        <dbReference type="ARBA" id="ARBA00023136"/>
    </source>
</evidence>
<dbReference type="EMBL" id="AP014936">
    <property type="protein sequence ID" value="BAU47410.1"/>
    <property type="molecule type" value="Genomic_DNA"/>
</dbReference>
<dbReference type="PANTHER" id="PTHR30213">
    <property type="entry name" value="INNER MEMBRANE PROTEIN YHJD"/>
    <property type="match status" value="1"/>
</dbReference>
<dbReference type="InterPro" id="IPR017039">
    <property type="entry name" value="Virul_fac_BrkB"/>
</dbReference>
<dbReference type="NCBIfam" id="TIGR00765">
    <property type="entry name" value="yihY_not_rbn"/>
    <property type="match status" value="1"/>
</dbReference>
<evidence type="ECO:0000313" key="8">
    <source>
        <dbReference type="EMBL" id="BAU47410.1"/>
    </source>
</evidence>
<comment type="subcellular location">
    <subcellularLocation>
        <location evidence="1">Cell membrane</location>
        <topology evidence="1">Multi-pass membrane protein</topology>
    </subcellularLocation>
</comment>
<keyword evidence="9" id="KW-1185">Reference proteome</keyword>
<dbReference type="Proteomes" id="UP000218899">
    <property type="component" value="Chromosome"/>
</dbReference>
<dbReference type="AlphaFoldDB" id="A0A1B4V1Q3"/>
<accession>A0A1B4V1Q3</accession>
<feature type="transmembrane region" description="Helical" evidence="7">
    <location>
        <begin position="109"/>
        <end position="129"/>
    </location>
</feature>
<keyword evidence="3 7" id="KW-0812">Transmembrane</keyword>
<feature type="transmembrane region" description="Helical" evidence="7">
    <location>
        <begin position="149"/>
        <end position="175"/>
    </location>
</feature>